<organism evidence="2 3">
    <name type="scientific">Molorchus minor</name>
    <dbReference type="NCBI Taxonomy" id="1323400"/>
    <lineage>
        <taxon>Eukaryota</taxon>
        <taxon>Metazoa</taxon>
        <taxon>Ecdysozoa</taxon>
        <taxon>Arthropoda</taxon>
        <taxon>Hexapoda</taxon>
        <taxon>Insecta</taxon>
        <taxon>Pterygota</taxon>
        <taxon>Neoptera</taxon>
        <taxon>Endopterygota</taxon>
        <taxon>Coleoptera</taxon>
        <taxon>Polyphaga</taxon>
        <taxon>Cucujiformia</taxon>
        <taxon>Chrysomeloidea</taxon>
        <taxon>Cerambycidae</taxon>
        <taxon>Lamiinae</taxon>
        <taxon>Monochamini</taxon>
        <taxon>Molorchus</taxon>
    </lineage>
</organism>
<feature type="compositionally biased region" description="Basic and acidic residues" evidence="1">
    <location>
        <begin position="130"/>
        <end position="142"/>
    </location>
</feature>
<evidence type="ECO:0000313" key="2">
    <source>
        <dbReference type="EMBL" id="KAJ8966690.1"/>
    </source>
</evidence>
<reference evidence="2" key="1">
    <citation type="journal article" date="2023" name="Insect Mol. Biol.">
        <title>Genome sequencing provides insights into the evolution of gene families encoding plant cell wall-degrading enzymes in longhorned beetles.</title>
        <authorList>
            <person name="Shin N.R."/>
            <person name="Okamura Y."/>
            <person name="Kirsch R."/>
            <person name="Pauchet Y."/>
        </authorList>
    </citation>
    <scope>NUCLEOTIDE SEQUENCE</scope>
    <source>
        <strain evidence="2">MMC_N1</strain>
    </source>
</reference>
<accession>A0ABQ9IV79</accession>
<evidence type="ECO:0000256" key="1">
    <source>
        <dbReference type="SAM" id="MobiDB-lite"/>
    </source>
</evidence>
<feature type="region of interest" description="Disordered" evidence="1">
    <location>
        <begin position="215"/>
        <end position="262"/>
    </location>
</feature>
<sequence length="319" mass="36845">MTTINQKEYLKKYLGINKAPGEKKKKKKIRGDRLKIIDDDANGIMSQEIKEDLAADNEDTPQIVAVIDDRPPSMRIDEQTKNNLWQPIGENYSSPNETKTLKLLSGFKINKFKSSEMQDSQKSQIGIAERQSRTQIKCDRELSTMQEIDYSPPRKSIKVEQESPRRKESAEDHSPIRKTKTDNSLLRKERSSPYKKGNIMMMVTIHLLEKGLNIPPLNEEDRDYSPLRRDKRKRQSRWKSRSPDASPKRSTTLDGKKAGLQNAKDLVKETVLLKQKEEQLFQSMPEELSGKSAATVVREKRRKSRIQKKKLVGLQENKK</sequence>
<proteinExistence type="predicted"/>
<dbReference type="PANTHER" id="PTHR31809:SF0">
    <property type="entry name" value="BUD13 HOMOLOG"/>
    <property type="match status" value="1"/>
</dbReference>
<feature type="compositionally biased region" description="Polar residues" evidence="1">
    <location>
        <begin position="115"/>
        <end position="124"/>
    </location>
</feature>
<dbReference type="PANTHER" id="PTHR31809">
    <property type="entry name" value="BUD13 HOMOLOG"/>
    <property type="match status" value="1"/>
</dbReference>
<evidence type="ECO:0000313" key="3">
    <source>
        <dbReference type="Proteomes" id="UP001162164"/>
    </source>
</evidence>
<dbReference type="InterPro" id="IPR051112">
    <property type="entry name" value="CWC26_splicing_factor"/>
</dbReference>
<protein>
    <submittedName>
        <fullName evidence="2">Uncharacterized protein</fullName>
    </submittedName>
</protein>
<feature type="region of interest" description="Disordered" evidence="1">
    <location>
        <begin position="115"/>
        <end position="193"/>
    </location>
</feature>
<dbReference type="EMBL" id="JAPWTJ010002309">
    <property type="protein sequence ID" value="KAJ8966690.1"/>
    <property type="molecule type" value="Genomic_DNA"/>
</dbReference>
<feature type="compositionally biased region" description="Basic residues" evidence="1">
    <location>
        <begin position="299"/>
        <end position="311"/>
    </location>
</feature>
<gene>
    <name evidence="2" type="ORF">NQ317_014019</name>
</gene>
<dbReference type="Proteomes" id="UP001162164">
    <property type="component" value="Unassembled WGS sequence"/>
</dbReference>
<feature type="compositionally biased region" description="Basic and acidic residues" evidence="1">
    <location>
        <begin position="157"/>
        <end position="192"/>
    </location>
</feature>
<keyword evidence="3" id="KW-1185">Reference proteome</keyword>
<feature type="compositionally biased region" description="Basic residues" evidence="1">
    <location>
        <begin position="229"/>
        <end position="240"/>
    </location>
</feature>
<name>A0ABQ9IV79_9CUCU</name>
<comment type="caution">
    <text evidence="2">The sequence shown here is derived from an EMBL/GenBank/DDBJ whole genome shotgun (WGS) entry which is preliminary data.</text>
</comment>
<feature type="region of interest" description="Disordered" evidence="1">
    <location>
        <begin position="284"/>
        <end position="319"/>
    </location>
</feature>